<dbReference type="InterPro" id="IPR016161">
    <property type="entry name" value="Ald_DH/histidinol_DH"/>
</dbReference>
<dbReference type="InterPro" id="IPR016162">
    <property type="entry name" value="Ald_DH_N"/>
</dbReference>
<gene>
    <name evidence="2" type="ORF">SVUK_LOCUS7224</name>
</gene>
<reference evidence="2 3" key="1">
    <citation type="submission" date="2018-11" db="EMBL/GenBank/DDBJ databases">
        <authorList>
            <consortium name="Pathogen Informatics"/>
        </authorList>
    </citation>
    <scope>NUCLEOTIDE SEQUENCE [LARGE SCALE GENOMIC DNA]</scope>
</reference>
<proteinExistence type="predicted"/>
<name>A0A3P7IQ94_STRVU</name>
<dbReference type="OrthoDB" id="310895at2759"/>
<keyword evidence="3" id="KW-1185">Reference proteome</keyword>
<dbReference type="GO" id="GO:0016491">
    <property type="term" value="F:oxidoreductase activity"/>
    <property type="evidence" value="ECO:0007669"/>
    <property type="project" value="InterPro"/>
</dbReference>
<dbReference type="Gene3D" id="3.40.605.10">
    <property type="entry name" value="Aldehyde Dehydrogenase, Chain A, domain 1"/>
    <property type="match status" value="1"/>
</dbReference>
<dbReference type="SUPFAM" id="SSF53720">
    <property type="entry name" value="ALDH-like"/>
    <property type="match status" value="1"/>
</dbReference>
<dbReference type="Pfam" id="PF00171">
    <property type="entry name" value="Aldedh"/>
    <property type="match status" value="1"/>
</dbReference>
<dbReference type="EMBL" id="UYYB01024339">
    <property type="protein sequence ID" value="VDM72226.1"/>
    <property type="molecule type" value="Genomic_DNA"/>
</dbReference>
<dbReference type="Proteomes" id="UP000270094">
    <property type="component" value="Unassembled WGS sequence"/>
</dbReference>
<evidence type="ECO:0000259" key="1">
    <source>
        <dbReference type="Pfam" id="PF00171"/>
    </source>
</evidence>
<evidence type="ECO:0000313" key="3">
    <source>
        <dbReference type="Proteomes" id="UP000270094"/>
    </source>
</evidence>
<dbReference type="AlphaFoldDB" id="A0A3P7IQ94"/>
<feature type="domain" description="Aldehyde dehydrogenase" evidence="1">
    <location>
        <begin position="2"/>
        <end position="46"/>
    </location>
</feature>
<evidence type="ECO:0000313" key="2">
    <source>
        <dbReference type="EMBL" id="VDM72226.1"/>
    </source>
</evidence>
<protein>
    <recommendedName>
        <fullName evidence="1">Aldehyde dehydrogenase domain-containing protein</fullName>
    </recommendedName>
</protein>
<organism evidence="2 3">
    <name type="scientific">Strongylus vulgaris</name>
    <name type="common">Blood worm</name>
    <dbReference type="NCBI Taxonomy" id="40348"/>
    <lineage>
        <taxon>Eukaryota</taxon>
        <taxon>Metazoa</taxon>
        <taxon>Ecdysozoa</taxon>
        <taxon>Nematoda</taxon>
        <taxon>Chromadorea</taxon>
        <taxon>Rhabditida</taxon>
        <taxon>Rhabditina</taxon>
        <taxon>Rhabditomorpha</taxon>
        <taxon>Strongyloidea</taxon>
        <taxon>Strongylidae</taxon>
        <taxon>Strongylus</taxon>
    </lineage>
</organism>
<dbReference type="InterPro" id="IPR015590">
    <property type="entry name" value="Aldehyde_DH_dom"/>
</dbReference>
<sequence>MDVLSCIDTFNYYGGIGQSLVGQHIPLCNNRFAYTKREPLGVVGCIG</sequence>
<accession>A0A3P7IQ94</accession>